<comment type="caution">
    <text evidence="1">The sequence shown here is derived from an EMBL/GenBank/DDBJ whole genome shotgun (WGS) entry which is preliminary data.</text>
</comment>
<gene>
    <name evidence="1" type="ORF">E5987_06000</name>
</gene>
<name>A0A6L6YN85_9BURK</name>
<evidence type="ECO:0000313" key="2">
    <source>
        <dbReference type="Proteomes" id="UP000472580"/>
    </source>
</evidence>
<protein>
    <submittedName>
        <fullName evidence="1">Uncharacterized protein</fullName>
    </submittedName>
</protein>
<dbReference type="RefSeq" id="WP_160335191.1">
    <property type="nucleotide sequence ID" value="NZ_WSRP01000015.1"/>
</dbReference>
<sequence length="112" mass="12161">MSENSKSAAFSMSSEQAVQVLCAALQGGAIKLPFGGVIDQETLNKYLDSGDYRSAVVHHGKDGQHIASCFVSRHLSIYSQADVVYLTMLFIGLQRGLTDKELSEFFISAAQK</sequence>
<evidence type="ECO:0000313" key="1">
    <source>
        <dbReference type="EMBL" id="MVX56761.1"/>
    </source>
</evidence>
<accession>A0A6L6YN85</accession>
<organism evidence="1 2">
    <name type="scientific">Parasutterella muris</name>
    <dbReference type="NCBI Taxonomy" id="2565572"/>
    <lineage>
        <taxon>Bacteria</taxon>
        <taxon>Pseudomonadati</taxon>
        <taxon>Pseudomonadota</taxon>
        <taxon>Betaproteobacteria</taxon>
        <taxon>Burkholderiales</taxon>
        <taxon>Sutterellaceae</taxon>
        <taxon>Parasutterella</taxon>
    </lineage>
</organism>
<reference evidence="1 2" key="1">
    <citation type="submission" date="2019-12" db="EMBL/GenBank/DDBJ databases">
        <title>Microbes associate with the intestines of laboratory mice.</title>
        <authorList>
            <person name="Navarre W."/>
            <person name="Wong E."/>
        </authorList>
    </citation>
    <scope>NUCLEOTIDE SEQUENCE [LARGE SCALE GENOMIC DNA]</scope>
    <source>
        <strain evidence="1 2">NM82_D38</strain>
    </source>
</reference>
<dbReference type="EMBL" id="WSRP01000015">
    <property type="protein sequence ID" value="MVX56761.1"/>
    <property type="molecule type" value="Genomic_DNA"/>
</dbReference>
<dbReference type="AlphaFoldDB" id="A0A6L6YN85"/>
<dbReference type="Proteomes" id="UP000472580">
    <property type="component" value="Unassembled WGS sequence"/>
</dbReference>
<keyword evidence="2" id="KW-1185">Reference proteome</keyword>
<proteinExistence type="predicted"/>